<organism evidence="2 3">
    <name type="scientific">Spirosoma rhododendri</name>
    <dbReference type="NCBI Taxonomy" id="2728024"/>
    <lineage>
        <taxon>Bacteria</taxon>
        <taxon>Pseudomonadati</taxon>
        <taxon>Bacteroidota</taxon>
        <taxon>Cytophagia</taxon>
        <taxon>Cytophagales</taxon>
        <taxon>Cytophagaceae</taxon>
        <taxon>Spirosoma</taxon>
    </lineage>
</organism>
<keyword evidence="3" id="KW-1185">Reference proteome</keyword>
<evidence type="ECO:0000313" key="2">
    <source>
        <dbReference type="EMBL" id="QJD76973.1"/>
    </source>
</evidence>
<sequence length="648" mass="74753">MCSSNTPWIRHGGAFGGQGTKTMQSVLKDIVEDGESYHQVTESYVYLEIENYRTITTKRSVQSTYRDYKLVDVFDGAYLTGSEEDRSSMSLKNYYLFDANAAQDKQHGFHAYLENFLGWHLPSINNAQGNEAKLYIQTVFPAFFIEQKSGWSDFLATIPYFGLRSVESKVAEFLLNMDIIENDIKKQELKQAKQQLQHKWDTLKIRLKELANSGNCILRGYPEKPEKIEDFNLIRFTINHQNRVLSIDEYLKLLGEEYNALENKAIPKVQDRSNDFEKKLLELEETISDGSILYGKLTQETSQDIEKVRYLKSQLEDTKKDVESYKAEIKLQKLGSTLDLSVSLDSCPTCHQHINGSLLPQNINQRVMTADENLDFLKAQQKMIEIYIDTAQQNIDRNTTNIAVLSTTLRNQRSELRGIKKTLMSDDRLPSEADIERKIISRQRLDFYVKFSKKFDSLKDEIVFLVDEFTSILNDEARLPKAMLSHLDARKHSDMESYFRLYLNKFNYSSKDPNSIKISFDKYQPSVEGLALRKELDSRNKKSYDIRYDSSASDFVRSIWAYTCTLFKVSDLYNGNHPGLIVMDEPEQHSMSDQSLRNLLIELASFKNCQSIVAASFHNEESVFRSATSGLNCHIIKLGYKAIVPFER</sequence>
<dbReference type="Proteomes" id="UP000501128">
    <property type="component" value="Chromosome"/>
</dbReference>
<accession>A0A7L5DIQ8</accession>
<gene>
    <name evidence="2" type="ORF">HH216_15070</name>
</gene>
<dbReference type="AlphaFoldDB" id="A0A7L5DIQ8"/>
<keyword evidence="1" id="KW-0175">Coiled coil</keyword>
<evidence type="ECO:0000256" key="1">
    <source>
        <dbReference type="SAM" id="Coils"/>
    </source>
</evidence>
<dbReference type="RefSeq" id="WP_169548917.1">
    <property type="nucleotide sequence ID" value="NZ_CP051677.1"/>
</dbReference>
<reference evidence="2 3" key="1">
    <citation type="submission" date="2020-04" db="EMBL/GenBank/DDBJ databases">
        <title>Genome sequencing of novel species.</title>
        <authorList>
            <person name="Heo J."/>
            <person name="Kim S.-J."/>
            <person name="Kim J.-S."/>
            <person name="Hong S.-B."/>
            <person name="Kwon S.-W."/>
        </authorList>
    </citation>
    <scope>NUCLEOTIDE SEQUENCE [LARGE SCALE GENOMIC DNA]</scope>
    <source>
        <strain evidence="2 3">CJU-R4</strain>
    </source>
</reference>
<evidence type="ECO:0000313" key="3">
    <source>
        <dbReference type="Proteomes" id="UP000501128"/>
    </source>
</evidence>
<protein>
    <submittedName>
        <fullName evidence="2">Uncharacterized protein</fullName>
    </submittedName>
</protein>
<name>A0A7L5DIQ8_9BACT</name>
<dbReference type="KEGG" id="srho:HH216_15070"/>
<feature type="coiled-coil region" evidence="1">
    <location>
        <begin position="266"/>
        <end position="328"/>
    </location>
</feature>
<dbReference type="EMBL" id="CP051677">
    <property type="protein sequence ID" value="QJD76973.1"/>
    <property type="molecule type" value="Genomic_DNA"/>
</dbReference>
<proteinExistence type="predicted"/>